<dbReference type="PANTHER" id="PTHR31332:SF6">
    <property type="entry name" value="FORMATE DEHYDROGENASE SUBUNIT BETA"/>
    <property type="match status" value="1"/>
</dbReference>
<accession>A0A645D5B7</accession>
<dbReference type="PANTHER" id="PTHR31332">
    <property type="entry name" value="7-HYDROXYMETHYL CHLOROPHYLL A REDUCTASE, CHLOROPLASTIC"/>
    <property type="match status" value="1"/>
</dbReference>
<dbReference type="GO" id="GO:0052592">
    <property type="term" value="F:oxidoreductase activity, acting on CH or CH2 groups, with an iron-sulfur protein as acceptor"/>
    <property type="evidence" value="ECO:0007669"/>
    <property type="project" value="TreeGrafter"/>
</dbReference>
<dbReference type="AlphaFoldDB" id="A0A645D5B7"/>
<dbReference type="InterPro" id="IPR007525">
    <property type="entry name" value="FrhB_FdhB_C"/>
</dbReference>
<dbReference type="GO" id="GO:0051536">
    <property type="term" value="F:iron-sulfur cluster binding"/>
    <property type="evidence" value="ECO:0007669"/>
    <property type="project" value="UniProtKB-KW"/>
</dbReference>
<evidence type="ECO:0000256" key="1">
    <source>
        <dbReference type="ARBA" id="ARBA00023004"/>
    </source>
</evidence>
<sequence length="285" mass="32606">MAKALQELKDFDGKVAVVGIGCFIKSVRRLQHYHPELREKIVFTVGIICGGLKSKYFAEYLAGKAGLENNNFTKPQFRIKDYKSNAGDYSFSCLDAAGVEKQVRMKTLSDMWGTGMFKCNACDFCDDVTTELADVSLGDAWIAPYELDGRGTNTIITRSLLAEEIIRSGIKQKKLVADEITMECLISTQKGSFRHRQNALKYRIKRAKAKGFIIPPKRHESHKISLVYSLVQYYRLIVRQQSNSLWSHQVPLETYEAQLGKYKKRLKSATSLHHHYERLSHKFRK</sequence>
<keyword evidence="2" id="KW-0411">Iron-sulfur</keyword>
<organism evidence="4">
    <name type="scientific">bioreactor metagenome</name>
    <dbReference type="NCBI Taxonomy" id="1076179"/>
    <lineage>
        <taxon>unclassified sequences</taxon>
        <taxon>metagenomes</taxon>
        <taxon>ecological metagenomes</taxon>
    </lineage>
</organism>
<keyword evidence="2" id="KW-0479">Metal-binding</keyword>
<evidence type="ECO:0000256" key="2">
    <source>
        <dbReference type="ARBA" id="ARBA00023014"/>
    </source>
</evidence>
<reference evidence="4" key="1">
    <citation type="submission" date="2019-08" db="EMBL/GenBank/DDBJ databases">
        <authorList>
            <person name="Kucharzyk K."/>
            <person name="Murdoch R.W."/>
            <person name="Higgins S."/>
            <person name="Loffler F."/>
        </authorList>
    </citation>
    <scope>NUCLEOTIDE SEQUENCE</scope>
</reference>
<dbReference type="Pfam" id="PF04432">
    <property type="entry name" value="FrhB_FdhB_C"/>
    <property type="match status" value="1"/>
</dbReference>
<evidence type="ECO:0000313" key="4">
    <source>
        <dbReference type="EMBL" id="MPM84421.1"/>
    </source>
</evidence>
<evidence type="ECO:0000259" key="3">
    <source>
        <dbReference type="Pfam" id="PF04432"/>
    </source>
</evidence>
<dbReference type="EMBL" id="VSSQ01032972">
    <property type="protein sequence ID" value="MPM84421.1"/>
    <property type="molecule type" value="Genomic_DNA"/>
</dbReference>
<protein>
    <recommendedName>
        <fullName evidence="3">Coenzyme F420 hydrogenase/dehydrogenase beta subunit C-terminal domain-containing protein</fullName>
    </recommendedName>
</protein>
<comment type="caution">
    <text evidence="4">The sequence shown here is derived from an EMBL/GenBank/DDBJ whole genome shotgun (WGS) entry which is preliminary data.</text>
</comment>
<feature type="domain" description="Coenzyme F420 hydrogenase/dehydrogenase beta subunit C-terminal" evidence="3">
    <location>
        <begin position="14"/>
        <end position="181"/>
    </location>
</feature>
<proteinExistence type="predicted"/>
<name>A0A645D5B7_9ZZZZ</name>
<gene>
    <name evidence="4" type="ORF">SDC9_131493</name>
</gene>
<keyword evidence="1" id="KW-0408">Iron</keyword>
<dbReference type="InterPro" id="IPR045220">
    <property type="entry name" value="FRHB/FDHB/HCAR-like"/>
</dbReference>